<dbReference type="InterPro" id="IPR017927">
    <property type="entry name" value="FAD-bd_FR_type"/>
</dbReference>
<name>A0AAW0DPP1_9AGAR</name>
<dbReference type="PROSITE" id="PS00086">
    <property type="entry name" value="CYTOCHROME_P450"/>
    <property type="match status" value="1"/>
</dbReference>
<dbReference type="Gene3D" id="2.40.30.10">
    <property type="entry name" value="Translation factors"/>
    <property type="match status" value="1"/>
</dbReference>
<dbReference type="Gene3D" id="3.40.50.360">
    <property type="match status" value="1"/>
</dbReference>
<dbReference type="Pfam" id="PF00175">
    <property type="entry name" value="NAD_binding_1"/>
    <property type="match status" value="1"/>
</dbReference>
<keyword evidence="20" id="KW-1185">Reference proteome</keyword>
<evidence type="ECO:0000256" key="13">
    <source>
        <dbReference type="ARBA" id="ARBA00023004"/>
    </source>
</evidence>
<dbReference type="GO" id="GO:0005829">
    <property type="term" value="C:cytosol"/>
    <property type="evidence" value="ECO:0007669"/>
    <property type="project" value="TreeGrafter"/>
</dbReference>
<dbReference type="InterPro" id="IPR003097">
    <property type="entry name" value="CysJ-like_FAD-binding"/>
</dbReference>
<dbReference type="Proteomes" id="UP001383192">
    <property type="component" value="Unassembled WGS sequence"/>
</dbReference>
<dbReference type="InterPro" id="IPR017972">
    <property type="entry name" value="Cyt_P450_CS"/>
</dbReference>
<dbReference type="Pfam" id="PF00067">
    <property type="entry name" value="p450"/>
    <property type="match status" value="1"/>
</dbReference>
<dbReference type="Pfam" id="PF00258">
    <property type="entry name" value="Flavodoxin_1"/>
    <property type="match status" value="1"/>
</dbReference>
<dbReference type="InterPro" id="IPR039261">
    <property type="entry name" value="FNR_nucleotide-bd"/>
</dbReference>
<dbReference type="Gene3D" id="1.20.990.10">
    <property type="entry name" value="NADPH-cytochrome p450 Reductase, Chain A, domain 3"/>
    <property type="match status" value="1"/>
</dbReference>
<evidence type="ECO:0000256" key="12">
    <source>
        <dbReference type="ARBA" id="ARBA00023002"/>
    </source>
</evidence>
<dbReference type="InterPro" id="IPR002401">
    <property type="entry name" value="Cyt_P450_E_grp-I"/>
</dbReference>
<dbReference type="InterPro" id="IPR023173">
    <property type="entry name" value="NADPH_Cyt_P450_Rdtase_alpha"/>
</dbReference>
<dbReference type="CDD" id="cd06206">
    <property type="entry name" value="bifunctional_CYPOR"/>
    <property type="match status" value="1"/>
</dbReference>
<keyword evidence="5" id="KW-0813">Transport</keyword>
<proteinExistence type="inferred from homology"/>
<dbReference type="SUPFAM" id="SSF63380">
    <property type="entry name" value="Riboflavin synthase domain-like"/>
    <property type="match status" value="1"/>
</dbReference>
<gene>
    <name evidence="19" type="ORF">VNI00_004153</name>
</gene>
<sequence length="1371" mass="151907">MKLSSTFSALLVITTHAYLANAACQKYVDAAKTAAKHLQSEYFKDGTYGDQAVWISAVDTFYLEQLDAVAGTKDYADVINTVYKGNEDYLDNGKSYDDVQWVVMSYLLAGNQERAKHFYDIASEARDDTCGGGCKNLGFDSLTMRISDLDLFLVWWSGDRNYKNSITNELYLATSGYLYDVTKEQKYLDNLKSTWKWIKQSGLRGSDGLFNDGLTEDCKNNGQTTWTYNQGVVLVGLGFLSKHAQDDSAVTDAFSIMDAAISKLTSDGALREPCESPDQMKCNEDQSTFKGILTYYMSWFLRISGKDDNGKYAKFVKTQADKVLANAQGSQGVFDNYWPVKDAPAAVSNAATQGAALGALVGAGNVTVTLNTHALINEVSDEKRFRKVVGGALYRVRDLVGDGLFTAFDHEPNWGAAHRLLMPAFNTLSVRGMIEDMRDICTQLLLKWERFGPEHIIDPVDDFTRVTYDTLAYCCLSYRLNSFYTEHPPAFSKAMSDFLAAAFVRTSRPALVQALHPSENAKYQADMQVMKDVAMKIVAERRANPTEKKDVLNVLLYGKDPQTGEGLSEETIINNMLTVIIAGHETSSGMLSFTTYYLLKNPHAMRKLQKEVDEVLGGRPMKPEDLDNMPYLIAVMRESLRLAPTATQRGVYSLEDTTLSNGKYFIKKGTLLVCAEWLNHRDPTVWGDDAEEFKPERMLDGKFETLPPNAWQPFGYGVRACIGRPFAWQEVALILASMVQRFDLEMADPSYNLILKQTITVKPKDFHIKARLRKTGPPLLALLTLAQHTSTPTDAAATQVTSDQPLYLLYGSNSGTSEAFAQRVANDAAKHGFKAKLDTMDSFTGALPTDGPIMIFTASYEGQPADNAARFVDWLVSLSGNVLHGVRFGVFGCGNTDWASTLQRIPRLCDDLLDKRGGIRILPRGEADSGKGDFFQVFEDFTDRLWTALEKEYAVHGKSTTLPSGLEVKTIDPGTGRAAALRQANGGLGKVAQNIILTKPGHPVKRHLEFELPEGSSYRSGDYLAILPRNPANVVRRVLASFGLSSEQEVVISSSGPTFLPIDKAISISDILSGYVELSQPATIHDLRTMVEHTTTDETRSTLQALIASYQEKVLNLRLSVLDIIETHHDTINLDLGTFLQMLAPMRIRQYSISSSPLWNPERATLTISVLESPLQSNSSKTFLGVGSNYLADLSPGDLVQLSVRRSANFQLPQDITVPIVALCAGSGLAPIRGFIQERAIQKASGRYVGNILLFFGCRTPQDDFIYSETELKDWINSGVVDVRPAFSRAPDVSLGCKYIQHRLWNDRADVVEAYRNRAQFYVCGSSQIAKEVKAVLLEIYKQLHSEKDDSVAKAELEALSKGRYATDVFE</sequence>
<dbReference type="PROSITE" id="PS50902">
    <property type="entry name" value="FLAVODOXIN_LIKE"/>
    <property type="match status" value="1"/>
</dbReference>
<dbReference type="GO" id="GO:0020037">
    <property type="term" value="F:heme binding"/>
    <property type="evidence" value="ECO:0007669"/>
    <property type="project" value="InterPro"/>
</dbReference>
<keyword evidence="7" id="KW-0285">Flavoprotein</keyword>
<evidence type="ECO:0000259" key="17">
    <source>
        <dbReference type="PROSITE" id="PS50902"/>
    </source>
</evidence>
<evidence type="ECO:0000256" key="7">
    <source>
        <dbReference type="ARBA" id="ARBA00022630"/>
    </source>
</evidence>
<dbReference type="PROSITE" id="PS51384">
    <property type="entry name" value="FAD_FR"/>
    <property type="match status" value="1"/>
</dbReference>
<evidence type="ECO:0000256" key="16">
    <source>
        <dbReference type="SAM" id="SignalP"/>
    </source>
</evidence>
<dbReference type="Gene3D" id="1.10.630.10">
    <property type="entry name" value="Cytochrome P450"/>
    <property type="match status" value="1"/>
</dbReference>
<dbReference type="InterPro" id="IPR005198">
    <property type="entry name" value="Glyco_hydro_76"/>
</dbReference>
<dbReference type="GO" id="GO:0005975">
    <property type="term" value="P:carbohydrate metabolic process"/>
    <property type="evidence" value="ECO:0007669"/>
    <property type="project" value="InterPro"/>
</dbReference>
<dbReference type="GO" id="GO:0003958">
    <property type="term" value="F:NADPH-hemoprotein reductase activity"/>
    <property type="evidence" value="ECO:0007669"/>
    <property type="project" value="TreeGrafter"/>
</dbReference>
<evidence type="ECO:0000256" key="5">
    <source>
        <dbReference type="ARBA" id="ARBA00022448"/>
    </source>
</evidence>
<accession>A0AAW0DPP1</accession>
<dbReference type="GO" id="GO:0005506">
    <property type="term" value="F:iron ion binding"/>
    <property type="evidence" value="ECO:0007669"/>
    <property type="project" value="InterPro"/>
</dbReference>
<dbReference type="CDD" id="cd11068">
    <property type="entry name" value="CYP120A1"/>
    <property type="match status" value="1"/>
</dbReference>
<dbReference type="EMBL" id="JAYKXP010000011">
    <property type="protein sequence ID" value="KAK7052834.1"/>
    <property type="molecule type" value="Genomic_DNA"/>
</dbReference>
<dbReference type="PANTHER" id="PTHR19384:SF127">
    <property type="entry name" value="BIFUNCTIONAL CYTOCHROME P450_NADPH--P450 REDUCTASE"/>
    <property type="match status" value="1"/>
</dbReference>
<evidence type="ECO:0000313" key="20">
    <source>
        <dbReference type="Proteomes" id="UP001383192"/>
    </source>
</evidence>
<dbReference type="InterPro" id="IPR008254">
    <property type="entry name" value="Flavodoxin/NO_synth"/>
</dbReference>
<keyword evidence="9 15" id="KW-0479">Metal-binding</keyword>
<evidence type="ECO:0000256" key="15">
    <source>
        <dbReference type="PIRSR" id="PIRSR602401-1"/>
    </source>
</evidence>
<comment type="cofactor">
    <cofactor evidence="3">
        <name>FAD</name>
        <dbReference type="ChEBI" id="CHEBI:57692"/>
    </cofactor>
</comment>
<protein>
    <recommendedName>
        <fullName evidence="21">Cytochrome P450</fullName>
    </recommendedName>
</protein>
<keyword evidence="13 15" id="KW-0408">Iron</keyword>
<comment type="caution">
    <text evidence="19">The sequence shown here is derived from an EMBL/GenBank/DDBJ whole genome shotgun (WGS) entry which is preliminary data.</text>
</comment>
<keyword evidence="16" id="KW-0732">Signal</keyword>
<dbReference type="Pfam" id="PF00667">
    <property type="entry name" value="FAD_binding_1"/>
    <property type="match status" value="1"/>
</dbReference>
<evidence type="ECO:0000256" key="2">
    <source>
        <dbReference type="ARBA" id="ARBA00001971"/>
    </source>
</evidence>
<feature type="chain" id="PRO_5043967869" description="Cytochrome P450" evidence="16">
    <location>
        <begin position="23"/>
        <end position="1371"/>
    </location>
</feature>
<keyword evidence="14" id="KW-0503">Monooxygenase</keyword>
<dbReference type="GO" id="GO:0004497">
    <property type="term" value="F:monooxygenase activity"/>
    <property type="evidence" value="ECO:0007669"/>
    <property type="project" value="UniProtKB-KW"/>
</dbReference>
<evidence type="ECO:0000256" key="11">
    <source>
        <dbReference type="ARBA" id="ARBA00022857"/>
    </source>
</evidence>
<dbReference type="GO" id="GO:0010181">
    <property type="term" value="F:FMN binding"/>
    <property type="evidence" value="ECO:0007669"/>
    <property type="project" value="InterPro"/>
</dbReference>
<feature type="domain" description="FAD-binding FR-type" evidence="18">
    <location>
        <begin position="984"/>
        <end position="1213"/>
    </location>
</feature>
<evidence type="ECO:0008006" key="21">
    <source>
        <dbReference type="Google" id="ProtNLM"/>
    </source>
</evidence>
<organism evidence="19 20">
    <name type="scientific">Paramarasmius palmivorus</name>
    <dbReference type="NCBI Taxonomy" id="297713"/>
    <lineage>
        <taxon>Eukaryota</taxon>
        <taxon>Fungi</taxon>
        <taxon>Dikarya</taxon>
        <taxon>Basidiomycota</taxon>
        <taxon>Agaricomycotina</taxon>
        <taxon>Agaricomycetes</taxon>
        <taxon>Agaricomycetidae</taxon>
        <taxon>Agaricales</taxon>
        <taxon>Marasmiineae</taxon>
        <taxon>Marasmiaceae</taxon>
        <taxon>Paramarasmius</taxon>
    </lineage>
</organism>
<dbReference type="InterPro" id="IPR001433">
    <property type="entry name" value="OxRdtase_FAD/NAD-bd"/>
</dbReference>
<dbReference type="SUPFAM" id="SSF48264">
    <property type="entry name" value="Cytochrome P450"/>
    <property type="match status" value="1"/>
</dbReference>
<keyword evidence="10" id="KW-0274">FAD</keyword>
<feature type="signal peptide" evidence="16">
    <location>
        <begin position="1"/>
        <end position="22"/>
    </location>
</feature>
<dbReference type="GO" id="GO:0016705">
    <property type="term" value="F:oxidoreductase activity, acting on paired donors, with incorporation or reduction of molecular oxygen"/>
    <property type="evidence" value="ECO:0007669"/>
    <property type="project" value="InterPro"/>
</dbReference>
<evidence type="ECO:0000256" key="1">
    <source>
        <dbReference type="ARBA" id="ARBA00001917"/>
    </source>
</evidence>
<evidence type="ECO:0000256" key="4">
    <source>
        <dbReference type="ARBA" id="ARBA00010018"/>
    </source>
</evidence>
<evidence type="ECO:0000256" key="8">
    <source>
        <dbReference type="ARBA" id="ARBA00022643"/>
    </source>
</evidence>
<keyword evidence="8" id="KW-0288">FMN</keyword>
<keyword evidence="11" id="KW-0521">NADP</keyword>
<dbReference type="PRINTS" id="PR00463">
    <property type="entry name" value="EP450I"/>
</dbReference>
<dbReference type="SUPFAM" id="SSF52343">
    <property type="entry name" value="Ferredoxin reductase-like, C-terminal NADP-linked domain"/>
    <property type="match status" value="1"/>
</dbReference>
<evidence type="ECO:0000259" key="18">
    <source>
        <dbReference type="PROSITE" id="PS51384"/>
    </source>
</evidence>
<dbReference type="PRINTS" id="PR00385">
    <property type="entry name" value="P450"/>
</dbReference>
<dbReference type="Gene3D" id="1.50.10.20">
    <property type="match status" value="1"/>
</dbReference>
<evidence type="ECO:0000256" key="3">
    <source>
        <dbReference type="ARBA" id="ARBA00001974"/>
    </source>
</evidence>
<dbReference type="InterPro" id="IPR001128">
    <property type="entry name" value="Cyt_P450"/>
</dbReference>
<comment type="cofactor">
    <cofactor evidence="2 15">
        <name>heme</name>
        <dbReference type="ChEBI" id="CHEBI:30413"/>
    </cofactor>
</comment>
<feature type="domain" description="Flavodoxin-like" evidence="17">
    <location>
        <begin position="806"/>
        <end position="946"/>
    </location>
</feature>
<dbReference type="SUPFAM" id="SSF52218">
    <property type="entry name" value="Flavoproteins"/>
    <property type="match status" value="1"/>
</dbReference>
<dbReference type="Pfam" id="PF03663">
    <property type="entry name" value="Glyco_hydro_76"/>
    <property type="match status" value="1"/>
</dbReference>
<comment type="similarity">
    <text evidence="4">In the N-terminal section; belongs to the cytochrome P450 family.</text>
</comment>
<feature type="binding site" description="axial binding residue" evidence="15">
    <location>
        <position position="721"/>
    </location>
    <ligand>
        <name>heme</name>
        <dbReference type="ChEBI" id="CHEBI:30413"/>
    </ligand>
    <ligandPart>
        <name>Fe</name>
        <dbReference type="ChEBI" id="CHEBI:18248"/>
    </ligandPart>
</feature>
<dbReference type="InterPro" id="IPR029039">
    <property type="entry name" value="Flavoprotein-like_sf"/>
</dbReference>
<keyword evidence="12" id="KW-0560">Oxidoreductase</keyword>
<reference evidence="19 20" key="1">
    <citation type="submission" date="2024-01" db="EMBL/GenBank/DDBJ databases">
        <title>A draft genome for a cacao thread blight-causing isolate of Paramarasmius palmivorus.</title>
        <authorList>
            <person name="Baruah I.K."/>
            <person name="Bukari Y."/>
            <person name="Amoako-Attah I."/>
            <person name="Meinhardt L.W."/>
            <person name="Bailey B.A."/>
            <person name="Cohen S.P."/>
        </authorList>
    </citation>
    <scope>NUCLEOTIDE SEQUENCE [LARGE SCALE GENOMIC DNA]</scope>
    <source>
        <strain evidence="19 20">GH-12</strain>
    </source>
</reference>
<evidence type="ECO:0000256" key="6">
    <source>
        <dbReference type="ARBA" id="ARBA00022617"/>
    </source>
</evidence>
<evidence type="ECO:0000313" key="19">
    <source>
        <dbReference type="EMBL" id="KAK7052834.1"/>
    </source>
</evidence>
<dbReference type="InterPro" id="IPR017938">
    <property type="entry name" value="Riboflavin_synthase-like_b-brl"/>
</dbReference>
<evidence type="ECO:0000256" key="10">
    <source>
        <dbReference type="ARBA" id="ARBA00022827"/>
    </source>
</evidence>
<evidence type="ECO:0000256" key="9">
    <source>
        <dbReference type="ARBA" id="ARBA00022723"/>
    </source>
</evidence>
<dbReference type="InterPro" id="IPR008928">
    <property type="entry name" value="6-hairpin_glycosidase_sf"/>
</dbReference>
<dbReference type="GO" id="GO:0050660">
    <property type="term" value="F:flavin adenine dinucleotide binding"/>
    <property type="evidence" value="ECO:0007669"/>
    <property type="project" value="TreeGrafter"/>
</dbReference>
<dbReference type="FunFam" id="1.10.630.10:FF:000040">
    <property type="entry name" value="Bifunctional cytochrome P450/NADPH--P450 reductase"/>
    <property type="match status" value="1"/>
</dbReference>
<keyword evidence="6 15" id="KW-0349">Heme</keyword>
<dbReference type="SUPFAM" id="SSF48208">
    <property type="entry name" value="Six-hairpin glycosidases"/>
    <property type="match status" value="1"/>
</dbReference>
<dbReference type="InterPro" id="IPR036396">
    <property type="entry name" value="Cyt_P450_sf"/>
</dbReference>
<evidence type="ECO:0000256" key="14">
    <source>
        <dbReference type="ARBA" id="ARBA00023033"/>
    </source>
</evidence>
<dbReference type="PANTHER" id="PTHR19384">
    <property type="entry name" value="NITRIC OXIDE SYNTHASE-RELATED"/>
    <property type="match status" value="1"/>
</dbReference>
<comment type="cofactor">
    <cofactor evidence="1">
        <name>FMN</name>
        <dbReference type="ChEBI" id="CHEBI:58210"/>
    </cofactor>
</comment>
<dbReference type="Gene3D" id="3.40.50.80">
    <property type="entry name" value="Nucleotide-binding domain of ferredoxin-NADP reductase (FNR) module"/>
    <property type="match status" value="1"/>
</dbReference>